<feature type="compositionally biased region" description="Basic residues" evidence="1">
    <location>
        <begin position="15"/>
        <end position="25"/>
    </location>
</feature>
<keyword evidence="3" id="KW-1185">Reference proteome</keyword>
<dbReference type="Proteomes" id="UP000017048">
    <property type="component" value="Unassembled WGS sequence"/>
</dbReference>
<sequence length="119" mass="12923">MTSVRQAGDPASGTGRKRAVRKKSGSSREPVPALGPSRLAQVRLRADEVLALQKVMRTLDLGSTSDALREGLRLLAREAAEVDAAEEIRAFYDDRHAPLPEGVAEPTDDELAAVDEMQW</sequence>
<dbReference type="STRING" id="1824.SAMN05444423_101850"/>
<name>U5EAU3_NOCAS</name>
<evidence type="ECO:0000313" key="3">
    <source>
        <dbReference type="Proteomes" id="UP000017048"/>
    </source>
</evidence>
<evidence type="ECO:0008006" key="4">
    <source>
        <dbReference type="Google" id="ProtNLM"/>
    </source>
</evidence>
<dbReference type="GeneID" id="91519955"/>
<dbReference type="RefSeq" id="WP_022566134.1">
    <property type="nucleotide sequence ID" value="NZ_BAFO02000020.1"/>
</dbReference>
<dbReference type="eggNOG" id="ENOG502ZNY6">
    <property type="taxonomic scope" value="Bacteria"/>
</dbReference>
<protein>
    <recommendedName>
        <fullName evidence="4">Ribbon-helix-helix protein CopG domain-containing protein</fullName>
    </recommendedName>
</protein>
<accession>U5EAU3</accession>
<dbReference type="EMBL" id="BAFO02000020">
    <property type="protein sequence ID" value="GAD83551.1"/>
    <property type="molecule type" value="Genomic_DNA"/>
</dbReference>
<evidence type="ECO:0000256" key="1">
    <source>
        <dbReference type="SAM" id="MobiDB-lite"/>
    </source>
</evidence>
<comment type="caution">
    <text evidence="2">The sequence shown here is derived from an EMBL/GenBank/DDBJ whole genome shotgun (WGS) entry which is preliminary data.</text>
</comment>
<dbReference type="AlphaFoldDB" id="U5EAU3"/>
<feature type="region of interest" description="Disordered" evidence="1">
    <location>
        <begin position="1"/>
        <end position="36"/>
    </location>
</feature>
<organism evidence="2 3">
    <name type="scientific">Nocardia asteroides NBRC 15531</name>
    <dbReference type="NCBI Taxonomy" id="1110697"/>
    <lineage>
        <taxon>Bacteria</taxon>
        <taxon>Bacillati</taxon>
        <taxon>Actinomycetota</taxon>
        <taxon>Actinomycetes</taxon>
        <taxon>Mycobacteriales</taxon>
        <taxon>Nocardiaceae</taxon>
        <taxon>Nocardia</taxon>
    </lineage>
</organism>
<reference evidence="2 3" key="1">
    <citation type="journal article" date="2014" name="BMC Genomics">
        <title>Genome based analysis of type-I polyketide synthase and nonribosomal peptide synthetase gene clusters in seven strains of five representative Nocardia species.</title>
        <authorList>
            <person name="Komaki H."/>
            <person name="Ichikawa N."/>
            <person name="Hosoyama A."/>
            <person name="Takahashi-Nakaguchi A."/>
            <person name="Matsuzawa T."/>
            <person name="Suzuki K."/>
            <person name="Fujita N."/>
            <person name="Gonoi T."/>
        </authorList>
    </citation>
    <scope>NUCLEOTIDE SEQUENCE [LARGE SCALE GENOMIC DNA]</scope>
    <source>
        <strain evidence="2 3">NBRC 15531</strain>
    </source>
</reference>
<evidence type="ECO:0000313" key="2">
    <source>
        <dbReference type="EMBL" id="GAD83551.1"/>
    </source>
</evidence>
<gene>
    <name evidence="2" type="ORF">NCAST_20_01190</name>
</gene>
<proteinExistence type="predicted"/>